<dbReference type="InterPro" id="IPR026444">
    <property type="entry name" value="Secre_tail"/>
</dbReference>
<dbReference type="Gene3D" id="2.160.20.10">
    <property type="entry name" value="Single-stranded right-handed beta-helix, Pectin lyase-like"/>
    <property type="match status" value="2"/>
</dbReference>
<feature type="chain" id="PRO_5011663505" evidence="1">
    <location>
        <begin position="20"/>
        <end position="701"/>
    </location>
</feature>
<sequence>MHKTILFFSFLFFAVGLSATDYYVAKSGSDTNDGSEGSPFLTISKAASLMVAGDVCYIRQGTYREVLRPANGGTAAAPITFRAFGEDKVTISATEPIESWTLDEGTTYKASADIELDRQTMLYYNGEPMDYARWPNNEDGNPYTIDAMTVDNGTASTIIATELPANVDLSGGYVWYLGAHSGASWTQPISSVSGKTIHHAANDITRWPFNPHNPTVFRNGNRGRFYVFGAKDLLDFPKEWYFDAAADEVFFSPPGGDTPNATTEYAARTHTILTDKPWTVIEGIGTFGGMVEINGDHTTLRNCDIRYGFQVLDEIGNTNAQVSEGSVWVRASNVLVEDNFIEGGSHNGVSVQGWGGVSDVSIIANEIREFNTVGNHSSPIRCRSPRSKLISNTLVGSGRDGIFIPSNDCEVAWNDVSDVMRINNDGGLFYVVGNDSDKNTSIHHNWFHDSFGPDYADGRCAGIYLDNDSKGYDVHHNVVWNISWSAVQMNWDAWNNDIFNNTFWNVQQAMGIWLNGRIQKDNRIWNNYTPIGPWEGQDVADNVISASNPFLDLAALDFRPADDSPLINAGRIIPGITDGYRGAAPEVGAYEANQPGWIPGAPRAGGGGTTSLFNSHGTRVRARVFPNPATDRVFVNFETTESGLLNWRLIAADGRSVRSSQRTLAAGEQSIMLNLRGLPAGTYFFSATLRDAYIGQAIIVR</sequence>
<keyword evidence="5" id="KW-1185">Reference proteome</keyword>
<dbReference type="SMART" id="SM00710">
    <property type="entry name" value="PbH1"/>
    <property type="match status" value="4"/>
</dbReference>
<dbReference type="OrthoDB" id="9763537at2"/>
<feature type="domain" description="Pel9A-like right handed beta-helix region" evidence="3">
    <location>
        <begin position="19"/>
        <end position="64"/>
    </location>
</feature>
<dbReference type="Pfam" id="PF18962">
    <property type="entry name" value="Por_Secre_tail"/>
    <property type="match status" value="1"/>
</dbReference>
<evidence type="ECO:0000313" key="5">
    <source>
        <dbReference type="Proteomes" id="UP000199021"/>
    </source>
</evidence>
<evidence type="ECO:0000256" key="1">
    <source>
        <dbReference type="SAM" id="SignalP"/>
    </source>
</evidence>
<dbReference type="RefSeq" id="WP_090172158.1">
    <property type="nucleotide sequence ID" value="NZ_FOFB01000028.1"/>
</dbReference>
<feature type="signal peptide" evidence="1">
    <location>
        <begin position="1"/>
        <end position="19"/>
    </location>
</feature>
<dbReference type="InterPro" id="IPR006626">
    <property type="entry name" value="PbH1"/>
</dbReference>
<dbReference type="STRING" id="478744.SAMN05444359_12822"/>
<protein>
    <submittedName>
        <fullName evidence="4">Por secretion system C-terminal sorting domain-containing protein</fullName>
    </submittedName>
</protein>
<dbReference type="SUPFAM" id="SSF51126">
    <property type="entry name" value="Pectin lyase-like"/>
    <property type="match status" value="1"/>
</dbReference>
<gene>
    <name evidence="4" type="ORF">SAMN05444359_12822</name>
</gene>
<dbReference type="InParanoid" id="A0A1H9MBS1"/>
<dbReference type="EMBL" id="FOFB01000028">
    <property type="protein sequence ID" value="SER20885.1"/>
    <property type="molecule type" value="Genomic_DNA"/>
</dbReference>
<evidence type="ECO:0000313" key="4">
    <source>
        <dbReference type="EMBL" id="SER20885.1"/>
    </source>
</evidence>
<organism evidence="4 5">
    <name type="scientific">Neolewinella agarilytica</name>
    <dbReference type="NCBI Taxonomy" id="478744"/>
    <lineage>
        <taxon>Bacteria</taxon>
        <taxon>Pseudomonadati</taxon>
        <taxon>Bacteroidota</taxon>
        <taxon>Saprospiria</taxon>
        <taxon>Saprospirales</taxon>
        <taxon>Lewinellaceae</taxon>
        <taxon>Neolewinella</taxon>
    </lineage>
</organism>
<dbReference type="PANTHER" id="PTHR36453">
    <property type="entry name" value="SECRETED PROTEIN-RELATED"/>
    <property type="match status" value="1"/>
</dbReference>
<dbReference type="AlphaFoldDB" id="A0A1H9MBS1"/>
<reference evidence="5" key="1">
    <citation type="submission" date="2016-10" db="EMBL/GenBank/DDBJ databases">
        <authorList>
            <person name="Varghese N."/>
            <person name="Submissions S."/>
        </authorList>
    </citation>
    <scope>NUCLEOTIDE SEQUENCE [LARGE SCALE GENOMIC DNA]</scope>
    <source>
        <strain evidence="5">DSM 24740</strain>
    </source>
</reference>
<evidence type="ECO:0000259" key="2">
    <source>
        <dbReference type="Pfam" id="PF18962"/>
    </source>
</evidence>
<evidence type="ECO:0000259" key="3">
    <source>
        <dbReference type="Pfam" id="PF22842"/>
    </source>
</evidence>
<keyword evidence="1" id="KW-0732">Signal</keyword>
<dbReference type="Proteomes" id="UP000199021">
    <property type="component" value="Unassembled WGS sequence"/>
</dbReference>
<dbReference type="InterPro" id="IPR053868">
    <property type="entry name" value="Pel9A-like_beta_helix"/>
</dbReference>
<dbReference type="InterPro" id="IPR011050">
    <property type="entry name" value="Pectin_lyase_fold/virulence"/>
</dbReference>
<feature type="domain" description="Secretion system C-terminal sorting" evidence="2">
    <location>
        <begin position="624"/>
        <end position="691"/>
    </location>
</feature>
<accession>A0A1H9MBS1</accession>
<proteinExistence type="predicted"/>
<dbReference type="NCBIfam" id="TIGR04183">
    <property type="entry name" value="Por_Secre_tail"/>
    <property type="match status" value="1"/>
</dbReference>
<dbReference type="InterPro" id="IPR012334">
    <property type="entry name" value="Pectin_lyas_fold"/>
</dbReference>
<name>A0A1H9MBS1_9BACT</name>
<dbReference type="PANTHER" id="PTHR36453:SF1">
    <property type="entry name" value="RIGHT HANDED BETA HELIX DOMAIN-CONTAINING PROTEIN"/>
    <property type="match status" value="1"/>
</dbReference>
<dbReference type="Pfam" id="PF22842">
    <property type="entry name" value="Pel9A-like_beta_helix"/>
    <property type="match status" value="1"/>
</dbReference>